<dbReference type="SUPFAM" id="SSF52200">
    <property type="entry name" value="Toll/Interleukin receptor TIR domain"/>
    <property type="match status" value="1"/>
</dbReference>
<dbReference type="Proteomes" id="UP000183107">
    <property type="component" value="Unassembled WGS sequence"/>
</dbReference>
<dbReference type="OrthoDB" id="135039at2"/>
<evidence type="ECO:0000259" key="5">
    <source>
        <dbReference type="Pfam" id="PF20703"/>
    </source>
</evidence>
<evidence type="ECO:0000313" key="6">
    <source>
        <dbReference type="EMBL" id="SFO22001.1"/>
    </source>
</evidence>
<evidence type="ECO:0000256" key="2">
    <source>
        <dbReference type="ARBA" id="ARBA00022737"/>
    </source>
</evidence>
<protein>
    <submittedName>
        <fullName evidence="6">WD domain-containing protein, G-beta repeat-containing protein</fullName>
    </submittedName>
</protein>
<dbReference type="PROSITE" id="PS50082">
    <property type="entry name" value="WD_REPEATS_2"/>
    <property type="match status" value="3"/>
</dbReference>
<dbReference type="InterPro" id="IPR035897">
    <property type="entry name" value="Toll_tir_struct_dom_sf"/>
</dbReference>
<reference evidence="7" key="1">
    <citation type="submission" date="2016-10" db="EMBL/GenBank/DDBJ databases">
        <authorList>
            <person name="Varghese N."/>
        </authorList>
    </citation>
    <scope>NUCLEOTIDE SEQUENCE [LARGE SCALE GENOMIC DNA]</scope>
    <source>
        <strain evidence="7">Nsp8</strain>
    </source>
</reference>
<dbReference type="InterPro" id="IPR000157">
    <property type="entry name" value="TIR_dom"/>
</dbReference>
<keyword evidence="7" id="KW-1185">Reference proteome</keyword>
<accession>A0A1I5FFA0</accession>
<feature type="repeat" description="WD" evidence="3">
    <location>
        <begin position="557"/>
        <end position="598"/>
    </location>
</feature>
<dbReference type="PROSITE" id="PS50294">
    <property type="entry name" value="WD_REPEATS_REGION"/>
    <property type="match status" value="3"/>
</dbReference>
<proteinExistence type="predicted"/>
<feature type="repeat" description="WD" evidence="3">
    <location>
        <begin position="641"/>
        <end position="672"/>
    </location>
</feature>
<sequence length="672" mass="73985">MSLIFLSHSSIDELEAVALKHWLLDNGWEDVFLDLDPEHGLRAGERWQEALRRAADRCEAVVFIISPAWAKSKWCLTEFLLAKSLSKLIFGVVVKETALTELPTELTAEYQLTYLIGKGSVEALHFVHHEQAADVSFLANGLARLRLGLQTAGLSASYFPWPPQDDKSRAPYRGLEPLDAKDAAVFFGRDTEILQGLDKLRGMRAAGNELLFVILGPSGSGKSSFLRAGLLPRLARNARHFHTLNVIRPERSPLYGQRGVANAIYCANEDLGLMPVNLGEVKTMLENGGAECLGKMLHNIQNAARHRLLGLPEDAPPPTLVLPVDQAEELFSSDATEEAHSFLELIGNVLRTSLSDSEGTRLSLIVAFTIRSDRYDPLQTAQELMGLKTVVFDALKPMPRVQFKEIIKGPAIRASLGGKKLEVMADLVDQLLLDCEQGADTLPLLSLTLSRIYRDYSSGGDLRLDQYKSMGGMAKVIKTEVESILSSDPGLRKAQLDTLHAAFIPWLATVNPENNQPVRRRARMTDLPPASHVLICALIEKRLLLWDAASGKELHVLRGHEGSIVDSQFSPDGKTVVTASADETARLWDAASGRELQVLRGHEKEVIGAQFSPDGKTVLTASWDETARLWDAASGRELQVLRGHEKEVIGAQFSPDGKTVLTASWDETARLW</sequence>
<feature type="domain" description="Novel STAND NTPase 1" evidence="5">
    <location>
        <begin position="171"/>
        <end position="549"/>
    </location>
</feature>
<dbReference type="PROSITE" id="PS00678">
    <property type="entry name" value="WD_REPEATS_1"/>
    <property type="match status" value="2"/>
</dbReference>
<evidence type="ECO:0000313" key="7">
    <source>
        <dbReference type="Proteomes" id="UP000183107"/>
    </source>
</evidence>
<dbReference type="InterPro" id="IPR036322">
    <property type="entry name" value="WD40_repeat_dom_sf"/>
</dbReference>
<dbReference type="PANTHER" id="PTHR19879:SF9">
    <property type="entry name" value="TRANSCRIPTION INITIATION FACTOR TFIID SUBUNIT 5"/>
    <property type="match status" value="1"/>
</dbReference>
<gene>
    <name evidence="6" type="ORF">SAMN05216386_2983</name>
</gene>
<dbReference type="SUPFAM" id="SSF50978">
    <property type="entry name" value="WD40 repeat-like"/>
    <property type="match status" value="1"/>
</dbReference>
<evidence type="ECO:0000256" key="3">
    <source>
        <dbReference type="PROSITE-ProRule" id="PRU00221"/>
    </source>
</evidence>
<dbReference type="InterPro" id="IPR049052">
    <property type="entry name" value="nSTAND1"/>
</dbReference>
<dbReference type="AlphaFoldDB" id="A0A1I5FFA0"/>
<dbReference type="PANTHER" id="PTHR19879">
    <property type="entry name" value="TRANSCRIPTION INITIATION FACTOR TFIID"/>
    <property type="match status" value="1"/>
</dbReference>
<dbReference type="Pfam" id="PF00400">
    <property type="entry name" value="WD40"/>
    <property type="match status" value="3"/>
</dbReference>
<evidence type="ECO:0000259" key="4">
    <source>
        <dbReference type="Pfam" id="PF13676"/>
    </source>
</evidence>
<dbReference type="InterPro" id="IPR001680">
    <property type="entry name" value="WD40_rpt"/>
</dbReference>
<dbReference type="SMART" id="SM00320">
    <property type="entry name" value="WD40"/>
    <property type="match status" value="3"/>
</dbReference>
<dbReference type="GO" id="GO:0007165">
    <property type="term" value="P:signal transduction"/>
    <property type="evidence" value="ECO:0007669"/>
    <property type="project" value="InterPro"/>
</dbReference>
<dbReference type="InterPro" id="IPR020472">
    <property type="entry name" value="WD40_PAC1"/>
</dbReference>
<dbReference type="Gene3D" id="2.130.10.10">
    <property type="entry name" value="YVTN repeat-like/Quinoprotein amine dehydrogenase"/>
    <property type="match status" value="1"/>
</dbReference>
<keyword evidence="2" id="KW-0677">Repeat</keyword>
<dbReference type="Gene3D" id="3.40.50.10140">
    <property type="entry name" value="Toll/interleukin-1 receptor homology (TIR) domain"/>
    <property type="match status" value="1"/>
</dbReference>
<dbReference type="RefSeq" id="WP_143072018.1">
    <property type="nucleotide sequence ID" value="NZ_FOVJ01000012.1"/>
</dbReference>
<organism evidence="6 7">
    <name type="scientific">Nitrosospira briensis</name>
    <dbReference type="NCBI Taxonomy" id="35799"/>
    <lineage>
        <taxon>Bacteria</taxon>
        <taxon>Pseudomonadati</taxon>
        <taxon>Pseudomonadota</taxon>
        <taxon>Betaproteobacteria</taxon>
        <taxon>Nitrosomonadales</taxon>
        <taxon>Nitrosomonadaceae</taxon>
        <taxon>Nitrosospira</taxon>
    </lineage>
</organism>
<keyword evidence="1 3" id="KW-0853">WD repeat</keyword>
<feature type="non-terminal residue" evidence="6">
    <location>
        <position position="672"/>
    </location>
</feature>
<feature type="repeat" description="WD" evidence="3">
    <location>
        <begin position="599"/>
        <end position="640"/>
    </location>
</feature>
<dbReference type="EMBL" id="FOVJ01000012">
    <property type="protein sequence ID" value="SFO22001.1"/>
    <property type="molecule type" value="Genomic_DNA"/>
</dbReference>
<dbReference type="InterPro" id="IPR019775">
    <property type="entry name" value="WD40_repeat_CS"/>
</dbReference>
<feature type="domain" description="TIR" evidence="4">
    <location>
        <begin position="4"/>
        <end position="95"/>
    </location>
</feature>
<evidence type="ECO:0000256" key="1">
    <source>
        <dbReference type="ARBA" id="ARBA00022574"/>
    </source>
</evidence>
<dbReference type="PRINTS" id="PR00320">
    <property type="entry name" value="GPROTEINBRPT"/>
</dbReference>
<name>A0A1I5FFA0_9PROT</name>
<dbReference type="Pfam" id="PF13676">
    <property type="entry name" value="TIR_2"/>
    <property type="match status" value="1"/>
</dbReference>
<dbReference type="Pfam" id="PF20703">
    <property type="entry name" value="nSTAND1"/>
    <property type="match status" value="1"/>
</dbReference>
<dbReference type="CDD" id="cd00200">
    <property type="entry name" value="WD40"/>
    <property type="match status" value="1"/>
</dbReference>
<dbReference type="InterPro" id="IPR015943">
    <property type="entry name" value="WD40/YVTN_repeat-like_dom_sf"/>
</dbReference>